<protein>
    <submittedName>
        <fullName evidence="2">Uncharacterized protein</fullName>
    </submittedName>
</protein>
<sequence>MMSISIVLLLSSAVVVLIRSYRLSLGGALLCIVLGFYLAASGQAPMIQQIIDQVLGVVSSIGV</sequence>
<feature type="transmembrane region" description="Helical" evidence="1">
    <location>
        <begin position="23"/>
        <end position="40"/>
    </location>
</feature>
<evidence type="ECO:0000256" key="1">
    <source>
        <dbReference type="SAM" id="Phobius"/>
    </source>
</evidence>
<reference evidence="3" key="1">
    <citation type="submission" date="2015-11" db="EMBL/GenBank/DDBJ databases">
        <authorList>
            <person name="Varghese N."/>
        </authorList>
    </citation>
    <scope>NUCLEOTIDE SEQUENCE [LARGE SCALE GENOMIC DNA]</scope>
    <source>
        <strain evidence="3">DSM 45899</strain>
    </source>
</reference>
<gene>
    <name evidence="2" type="ORF">Ga0074812_13912</name>
</gene>
<keyword evidence="1" id="KW-1133">Transmembrane helix</keyword>
<keyword evidence="1" id="KW-0812">Transmembrane</keyword>
<evidence type="ECO:0000313" key="2">
    <source>
        <dbReference type="EMBL" id="CUU60379.1"/>
    </source>
</evidence>
<dbReference type="EMBL" id="FAOZ01000039">
    <property type="protein sequence ID" value="CUU60379.1"/>
    <property type="molecule type" value="Genomic_DNA"/>
</dbReference>
<organism evidence="2 3">
    <name type="scientific">Parafrankia irregularis</name>
    <dbReference type="NCBI Taxonomy" id="795642"/>
    <lineage>
        <taxon>Bacteria</taxon>
        <taxon>Bacillati</taxon>
        <taxon>Actinomycetota</taxon>
        <taxon>Actinomycetes</taxon>
        <taxon>Frankiales</taxon>
        <taxon>Frankiaceae</taxon>
        <taxon>Parafrankia</taxon>
    </lineage>
</organism>
<accession>A0A0S4QXJ7</accession>
<keyword evidence="1" id="KW-0472">Membrane</keyword>
<proteinExistence type="predicted"/>
<evidence type="ECO:0000313" key="3">
    <source>
        <dbReference type="Proteomes" id="UP000198802"/>
    </source>
</evidence>
<dbReference type="AlphaFoldDB" id="A0A0S4QXJ7"/>
<dbReference type="Proteomes" id="UP000198802">
    <property type="component" value="Unassembled WGS sequence"/>
</dbReference>
<keyword evidence="3" id="KW-1185">Reference proteome</keyword>
<name>A0A0S4QXJ7_9ACTN</name>